<dbReference type="Pfam" id="PF06985">
    <property type="entry name" value="HET"/>
    <property type="match status" value="1"/>
</dbReference>
<dbReference type="AlphaFoldDB" id="A0A9N9V6U4"/>
<feature type="domain" description="Heterokaryon incompatibility" evidence="1">
    <location>
        <begin position="59"/>
        <end position="229"/>
    </location>
</feature>
<organism evidence="2 3">
    <name type="scientific">Clonostachys rhizophaga</name>
    <dbReference type="NCBI Taxonomy" id="160324"/>
    <lineage>
        <taxon>Eukaryota</taxon>
        <taxon>Fungi</taxon>
        <taxon>Dikarya</taxon>
        <taxon>Ascomycota</taxon>
        <taxon>Pezizomycotina</taxon>
        <taxon>Sordariomycetes</taxon>
        <taxon>Hypocreomycetidae</taxon>
        <taxon>Hypocreales</taxon>
        <taxon>Bionectriaceae</taxon>
        <taxon>Clonostachys</taxon>
    </lineage>
</organism>
<dbReference type="Pfam" id="PF26639">
    <property type="entry name" value="Het-6_barrel"/>
    <property type="match status" value="1"/>
</dbReference>
<dbReference type="EMBL" id="CABFNQ020000586">
    <property type="protein sequence ID" value="CAH0019621.1"/>
    <property type="molecule type" value="Genomic_DNA"/>
</dbReference>
<keyword evidence="3" id="KW-1185">Reference proteome</keyword>
<dbReference type="InterPro" id="IPR010730">
    <property type="entry name" value="HET"/>
</dbReference>
<evidence type="ECO:0000259" key="1">
    <source>
        <dbReference type="Pfam" id="PF06985"/>
    </source>
</evidence>
<protein>
    <recommendedName>
        <fullName evidence="1">Heterokaryon incompatibility domain-containing protein</fullName>
    </recommendedName>
</protein>
<sequence>MTPMTIPPASESQLYAPLSISQKEIRLLRIAPYDADDVFSICHCAMFTVSLAQQPRPRYNAFSYEWSYGVDVSEIGNAVMVNGHRIEVTRNLAALLTRFRNIAQAVPNSEMFQLPIWIDALCIDQSNVDERSVQVGLMGAIYSRAQATFTYLGEDENDSDYAMPILAEIGSKILQTMKTDDMAWVKPDEQPELWQSDQAEDGGFLNRFWTSAGAIMKRSYWRRAWIVQEILLQDNAIVFCGKNIMHYHQLNAVYYWLRRIQGRPCPPLVSVELWRLLSTKVGWYSMGWNRFIQRRRVTPSEETKGDQDAVSRRDQHLQWKAWILSTVDQQATDPRDHLYSVLGLVGIGSLQPNYSASVETVFYDFATTSIEVEESLGILSYAGHWELPPTDVDNKTLPTHLFVPSWVPNWDQISKMYNFTWLLSATDQADKGWASIHVPINGNVPWFLDGKSLISQGISFDIVAQIELCDVGDGSWLSFCLKYMNARGGQPYPGGIPALQALARLVLRGRKFASNELLERHSDVETTLLSVIPAMLATFYTSNSTSAAAEIKQAQEKLGISTPDGIAERFIGRPLSAVAQELVGALPRLTSRIEELTRSLESDRNFNPLVPDSMNYRNGISSGMREHVAFVTRKGYIGWGRKGLQDGDSVCVLAGCPVPLLLRGMNGYNINLGPCYVEGLMHGEAAVAVADNTARIDIFHIV</sequence>
<proteinExistence type="predicted"/>
<evidence type="ECO:0000313" key="3">
    <source>
        <dbReference type="Proteomes" id="UP000696573"/>
    </source>
</evidence>
<gene>
    <name evidence="2" type="ORF">CRHIZ90672A_00017598</name>
</gene>
<dbReference type="PANTHER" id="PTHR24148">
    <property type="entry name" value="ANKYRIN REPEAT DOMAIN-CONTAINING PROTEIN 39 HOMOLOG-RELATED"/>
    <property type="match status" value="1"/>
</dbReference>
<dbReference type="Proteomes" id="UP000696573">
    <property type="component" value="Unassembled WGS sequence"/>
</dbReference>
<dbReference type="OrthoDB" id="5386682at2759"/>
<name>A0A9N9V6U4_9HYPO</name>
<dbReference type="InterPro" id="IPR052895">
    <property type="entry name" value="HetReg/Transcr_Mod"/>
</dbReference>
<dbReference type="PANTHER" id="PTHR24148:SF64">
    <property type="entry name" value="HETEROKARYON INCOMPATIBILITY DOMAIN-CONTAINING PROTEIN"/>
    <property type="match status" value="1"/>
</dbReference>
<reference evidence="2" key="1">
    <citation type="submission" date="2021-10" db="EMBL/GenBank/DDBJ databases">
        <authorList>
            <person name="Piombo E."/>
        </authorList>
    </citation>
    <scope>NUCLEOTIDE SEQUENCE</scope>
</reference>
<comment type="caution">
    <text evidence="2">The sequence shown here is derived from an EMBL/GenBank/DDBJ whole genome shotgun (WGS) entry which is preliminary data.</text>
</comment>
<accession>A0A9N9V6U4</accession>
<evidence type="ECO:0000313" key="2">
    <source>
        <dbReference type="EMBL" id="CAH0019621.1"/>
    </source>
</evidence>